<dbReference type="InterPro" id="IPR041372">
    <property type="entry name" value="Cas3_C"/>
</dbReference>
<dbReference type="PANTHER" id="PTHR47963">
    <property type="entry name" value="DEAD-BOX ATP-DEPENDENT RNA HELICASE 47, MITOCHONDRIAL"/>
    <property type="match status" value="1"/>
</dbReference>
<feature type="domain" description="HD Cas3-type" evidence="10">
    <location>
        <begin position="29"/>
        <end position="240"/>
    </location>
</feature>
<organism evidence="11 12">
    <name type="scientific">Bifidobacterium anseris</name>
    <dbReference type="NCBI Taxonomy" id="2020963"/>
    <lineage>
        <taxon>Bacteria</taxon>
        <taxon>Bacillati</taxon>
        <taxon>Actinomycetota</taxon>
        <taxon>Actinomycetes</taxon>
        <taxon>Bifidobacteriales</taxon>
        <taxon>Bifidobacteriaceae</taxon>
        <taxon>Bifidobacterium</taxon>
    </lineage>
</organism>
<keyword evidence="7" id="KW-0347">Helicase</keyword>
<dbReference type="NCBIfam" id="TIGR01596">
    <property type="entry name" value="cas3_HD"/>
    <property type="match status" value="1"/>
</dbReference>
<dbReference type="InterPro" id="IPR006483">
    <property type="entry name" value="CRISPR-assoc_Cas3_HD"/>
</dbReference>
<dbReference type="GO" id="GO:0003723">
    <property type="term" value="F:RNA binding"/>
    <property type="evidence" value="ECO:0007669"/>
    <property type="project" value="TreeGrafter"/>
</dbReference>
<dbReference type="GO" id="GO:0004518">
    <property type="term" value="F:nuclease activity"/>
    <property type="evidence" value="ECO:0007669"/>
    <property type="project" value="UniProtKB-KW"/>
</dbReference>
<dbReference type="PANTHER" id="PTHR47963:SF9">
    <property type="entry name" value="CRISPR-ASSOCIATED ENDONUCLEASE_HELICASE CAS3"/>
    <property type="match status" value="1"/>
</dbReference>
<evidence type="ECO:0000256" key="7">
    <source>
        <dbReference type="ARBA" id="ARBA00022806"/>
    </source>
</evidence>
<dbReference type="Gene3D" id="1.10.3210.30">
    <property type="match status" value="1"/>
</dbReference>
<evidence type="ECO:0000256" key="1">
    <source>
        <dbReference type="ARBA" id="ARBA00006847"/>
    </source>
</evidence>
<dbReference type="GO" id="GO:0051607">
    <property type="term" value="P:defense response to virus"/>
    <property type="evidence" value="ECO:0007669"/>
    <property type="project" value="UniProtKB-KW"/>
</dbReference>
<dbReference type="InterPro" id="IPR054712">
    <property type="entry name" value="Cas3-like_dom"/>
</dbReference>
<protein>
    <submittedName>
        <fullName evidence="11">CRISPR-associated helicase Cas3</fullName>
    </submittedName>
</protein>
<dbReference type="Pfam" id="PF18395">
    <property type="entry name" value="Cas3_C"/>
    <property type="match status" value="1"/>
</dbReference>
<dbReference type="GO" id="GO:0016787">
    <property type="term" value="F:hydrolase activity"/>
    <property type="evidence" value="ECO:0007669"/>
    <property type="project" value="UniProtKB-KW"/>
</dbReference>
<evidence type="ECO:0000256" key="8">
    <source>
        <dbReference type="ARBA" id="ARBA00022840"/>
    </source>
</evidence>
<evidence type="ECO:0000256" key="6">
    <source>
        <dbReference type="ARBA" id="ARBA00022801"/>
    </source>
</evidence>
<dbReference type="Pfam" id="PF22590">
    <property type="entry name" value="Cas3-like_C_2"/>
    <property type="match status" value="1"/>
</dbReference>
<dbReference type="InterPro" id="IPR006474">
    <property type="entry name" value="Helicase_Cas3_CRISPR-ass_core"/>
</dbReference>
<accession>A0A2N5IZF8</accession>
<sequence>MREGQHPKIGDTRLSRAACSIWGKTDREDGEEWLPLYVHMSDSARVAAHIWDDWLPEGTREIIACDLEGREDVAKKIVMFLAGVHDLGKATPVFQDKPIRYGDGASMSWIVREVGLEIPVMTDHATPTHPEAGAFLLDRYLATRHHWKARVSEGYAGVVGSHHGKPLTHHALQDARCSGITRRRIGADDAAWSDVQHELIAYVADIAGIDDALFAWLGRHPLSAQSQVLITAIVIMADWIASNSDDDLFPLVPVLPSEGSAQTDITTEAGLIRRAERGWRHVHLPSAWTSDGSTLRDAADANAFYAARFRLPEGAHPRPVQRDIVRLCAETKDPGLFIIEAPMGEGKTEAALAAAEILGVRTGRGGVCVALPTMATTDAMFGRVRAWLDALPQERGETEKNIWLSHGKAQLNDEFSDIIRTSSMRLSSIDDGDGGNGFEERVAAETVVSEWLQGRKKGVLANFLVCTVDQVLMGALRVKHVMLRQLALANKVVVIDECHAYDSYMREYLKRVLEWLGGFHVPVVMLSATLPRAIRDSFVDAYMQGRDGAARTTVMDDDNMGESVVDESYPLITYTDSGTVRHKDVHPSVRRVDMEFRLVDDDDESIMALLDRLLVDGGCAGVVCDTVDRAQALARCACTRFGADDVILTHSRFVDEDRMDNEERLRRLLGPRATKANGKRPKRLIVVGTQVLEQSLDIDFDVMVSDIAPIDLLMQRVGRVHRHMRGDGQCDRPERMRQAVCYVRGIEEWTPDGPPFARNVDRVYESASLMDALAVLGLTRAGTSCVAHLPEDIARTVRTAYDSDLIRGLIPERWVDTYDELAVERDHKESDQRERAQTYLMKSLSAMRGRRASLLDFFDMKIDDAHSLSDDAGNRAVRDTQETIEVMLVCRQGDVIHLLPWIGDTAHGVDQGASIPIQSTPRAALAKTVSRSSVRLPAKMCRQWDIDALIDALEKQCEDIVAQWQESPWLAGRLALVLTQDGASDEALAEDVSYSACINQWNVVYSRREGLSVISRDDKSQ</sequence>
<dbReference type="InterPro" id="IPR027417">
    <property type="entry name" value="P-loop_NTPase"/>
</dbReference>
<evidence type="ECO:0000313" key="11">
    <source>
        <dbReference type="EMBL" id="PLS27340.1"/>
    </source>
</evidence>
<dbReference type="InterPro" id="IPR014001">
    <property type="entry name" value="Helicase_ATP-bd"/>
</dbReference>
<evidence type="ECO:0000313" key="12">
    <source>
        <dbReference type="Proteomes" id="UP000234935"/>
    </source>
</evidence>
<dbReference type="Pfam" id="PF00270">
    <property type="entry name" value="DEAD"/>
    <property type="match status" value="1"/>
</dbReference>
<dbReference type="AlphaFoldDB" id="A0A2N5IZF8"/>
<dbReference type="Gene3D" id="3.40.50.300">
    <property type="entry name" value="P-loop containing nucleotide triphosphate hydrolases"/>
    <property type="match status" value="2"/>
</dbReference>
<dbReference type="SUPFAM" id="SSF52540">
    <property type="entry name" value="P-loop containing nucleoside triphosphate hydrolases"/>
    <property type="match status" value="1"/>
</dbReference>
<keyword evidence="6" id="KW-0378">Hydrolase</keyword>
<dbReference type="GO" id="GO:0005524">
    <property type="term" value="F:ATP binding"/>
    <property type="evidence" value="ECO:0007669"/>
    <property type="project" value="UniProtKB-KW"/>
</dbReference>
<evidence type="ECO:0000259" key="10">
    <source>
        <dbReference type="PROSITE" id="PS51643"/>
    </source>
</evidence>
<keyword evidence="4" id="KW-0479">Metal-binding</keyword>
<gene>
    <name evidence="11" type="ORF">CGZ88_0867</name>
</gene>
<dbReference type="InterPro" id="IPR050547">
    <property type="entry name" value="DEAD_box_RNA_helicases"/>
</dbReference>
<comment type="similarity">
    <text evidence="1">In the N-terminal section; belongs to the CRISPR-associated nuclease Cas3-HD family.</text>
</comment>
<dbReference type="Pfam" id="PF18019">
    <property type="entry name" value="Cas3_HD"/>
    <property type="match status" value="1"/>
</dbReference>
<dbReference type="InterPro" id="IPR011545">
    <property type="entry name" value="DEAD/DEAH_box_helicase_dom"/>
</dbReference>
<evidence type="ECO:0000256" key="9">
    <source>
        <dbReference type="ARBA" id="ARBA00023118"/>
    </source>
</evidence>
<evidence type="ECO:0000256" key="2">
    <source>
        <dbReference type="ARBA" id="ARBA00009046"/>
    </source>
</evidence>
<comment type="similarity">
    <text evidence="2">In the central section; belongs to the CRISPR-associated helicase Cas3 family.</text>
</comment>
<keyword evidence="9" id="KW-0051">Antiviral defense</keyword>
<dbReference type="CDD" id="cd09641">
    <property type="entry name" value="Cas3''_I"/>
    <property type="match status" value="1"/>
</dbReference>
<comment type="caution">
    <text evidence="11">The sequence shown here is derived from an EMBL/GenBank/DDBJ whole genome shotgun (WGS) entry which is preliminary data.</text>
</comment>
<dbReference type="InterPro" id="IPR038257">
    <property type="entry name" value="CRISPR-assoc_Cas3_HD_sf"/>
</dbReference>
<dbReference type="CDD" id="cd17930">
    <property type="entry name" value="DEXHc_cas3"/>
    <property type="match status" value="1"/>
</dbReference>
<dbReference type="EMBL" id="NMYC01000003">
    <property type="protein sequence ID" value="PLS27340.1"/>
    <property type="molecule type" value="Genomic_DNA"/>
</dbReference>
<keyword evidence="8" id="KW-0067">ATP-binding</keyword>
<reference evidence="11 12" key="1">
    <citation type="submission" date="2017-07" db="EMBL/GenBank/DDBJ databases">
        <title>Bifidobacterium novel species.</title>
        <authorList>
            <person name="Lugli G.A."/>
            <person name="Milani C."/>
            <person name="Duranti S."/>
            <person name="Mangifesta M."/>
        </authorList>
    </citation>
    <scope>NUCLEOTIDE SEQUENCE [LARGE SCALE GENOMIC DNA]</scope>
    <source>
        <strain evidence="12">Goo31D</strain>
    </source>
</reference>
<evidence type="ECO:0000256" key="4">
    <source>
        <dbReference type="ARBA" id="ARBA00022723"/>
    </source>
</evidence>
<dbReference type="Proteomes" id="UP000234935">
    <property type="component" value="Unassembled WGS sequence"/>
</dbReference>
<evidence type="ECO:0000256" key="5">
    <source>
        <dbReference type="ARBA" id="ARBA00022741"/>
    </source>
</evidence>
<name>A0A2N5IZF8_9BIFI</name>
<dbReference type="GO" id="GO:0046872">
    <property type="term" value="F:metal ion binding"/>
    <property type="evidence" value="ECO:0007669"/>
    <property type="project" value="UniProtKB-KW"/>
</dbReference>
<keyword evidence="3" id="KW-0540">Nuclease</keyword>
<proteinExistence type="inferred from homology"/>
<keyword evidence="12" id="KW-1185">Reference proteome</keyword>
<evidence type="ECO:0000256" key="3">
    <source>
        <dbReference type="ARBA" id="ARBA00022722"/>
    </source>
</evidence>
<dbReference type="SMART" id="SM00487">
    <property type="entry name" value="DEXDc"/>
    <property type="match status" value="1"/>
</dbReference>
<dbReference type="PROSITE" id="PS51643">
    <property type="entry name" value="HD_CAS3"/>
    <property type="match status" value="1"/>
</dbReference>
<dbReference type="GO" id="GO:0003724">
    <property type="term" value="F:RNA helicase activity"/>
    <property type="evidence" value="ECO:0007669"/>
    <property type="project" value="TreeGrafter"/>
</dbReference>
<keyword evidence="5" id="KW-0547">Nucleotide-binding</keyword>
<dbReference type="NCBIfam" id="TIGR01587">
    <property type="entry name" value="cas3_core"/>
    <property type="match status" value="1"/>
</dbReference>